<dbReference type="SUPFAM" id="SSF52096">
    <property type="entry name" value="ClpP/crotonase"/>
    <property type="match status" value="1"/>
</dbReference>
<dbReference type="Proteomes" id="UP000554286">
    <property type="component" value="Unassembled WGS sequence"/>
</dbReference>
<keyword evidence="3" id="KW-0378">Hydrolase</keyword>
<dbReference type="PANTHER" id="PTHR43176">
    <property type="entry name" value="3-HYDROXYISOBUTYRYL-COA HYDROLASE-RELATED"/>
    <property type="match status" value="1"/>
</dbReference>
<reference evidence="5 6" key="1">
    <citation type="submission" date="2020-08" db="EMBL/GenBank/DDBJ databases">
        <title>Genome sequencing of Purple Non-Sulfur Bacteria from various extreme environments.</title>
        <authorList>
            <person name="Mayer M."/>
        </authorList>
    </citation>
    <scope>NUCLEOTIDE SEQUENCE [LARGE SCALE GENOMIC DNA]</scope>
    <source>
        <strain evidence="5 6">JA131</strain>
    </source>
</reference>
<evidence type="ECO:0000313" key="5">
    <source>
        <dbReference type="EMBL" id="MBB4264824.1"/>
    </source>
</evidence>
<evidence type="ECO:0000313" key="6">
    <source>
        <dbReference type="Proteomes" id="UP000554286"/>
    </source>
</evidence>
<dbReference type="FunFam" id="3.90.226.10:FF:000026">
    <property type="entry name" value="3-hydroxyisobutyryl-CoA hydrolase, mitochondrial"/>
    <property type="match status" value="1"/>
</dbReference>
<dbReference type="EMBL" id="JACIGK010000002">
    <property type="protein sequence ID" value="MBB4264824.1"/>
    <property type="molecule type" value="Genomic_DNA"/>
</dbReference>
<dbReference type="NCBIfam" id="NF004127">
    <property type="entry name" value="PRK05617.1"/>
    <property type="match status" value="1"/>
</dbReference>
<dbReference type="Gene3D" id="3.90.226.10">
    <property type="entry name" value="2-enoyl-CoA Hydratase, Chain A, domain 1"/>
    <property type="match status" value="1"/>
</dbReference>
<feature type="domain" description="Enoyl-CoA hydratase/isomerase" evidence="4">
    <location>
        <begin position="16"/>
        <end position="347"/>
    </location>
</feature>
<dbReference type="InterPro" id="IPR045004">
    <property type="entry name" value="ECH_dom"/>
</dbReference>
<dbReference type="PANTHER" id="PTHR43176:SF3">
    <property type="entry name" value="3-HYDROXYISOBUTYRYL-COA HYDROLASE, MITOCHONDRIAL"/>
    <property type="match status" value="1"/>
</dbReference>
<dbReference type="RefSeq" id="WP_184042454.1">
    <property type="nucleotide sequence ID" value="NZ_JACIGK010000002.1"/>
</dbReference>
<evidence type="ECO:0000256" key="1">
    <source>
        <dbReference type="ARBA" id="ARBA00001709"/>
    </source>
</evidence>
<keyword evidence="5" id="KW-0456">Lyase</keyword>
<dbReference type="InterPro" id="IPR029045">
    <property type="entry name" value="ClpP/crotonase-like_dom_sf"/>
</dbReference>
<dbReference type="GO" id="GO:0003860">
    <property type="term" value="F:3-hydroxyisobutyryl-CoA hydrolase activity"/>
    <property type="evidence" value="ECO:0007669"/>
    <property type="project" value="UniProtKB-EC"/>
</dbReference>
<dbReference type="AlphaFoldDB" id="A0A7W6RBE0"/>
<dbReference type="EC" id="3.1.2.4" evidence="2"/>
<dbReference type="CDD" id="cd06558">
    <property type="entry name" value="crotonase-like"/>
    <property type="match status" value="1"/>
</dbReference>
<evidence type="ECO:0000259" key="4">
    <source>
        <dbReference type="Pfam" id="PF16113"/>
    </source>
</evidence>
<dbReference type="Pfam" id="PF16113">
    <property type="entry name" value="ECH_2"/>
    <property type="match status" value="1"/>
</dbReference>
<protein>
    <recommendedName>
        <fullName evidence="2">3-hydroxyisobutyryl-CoA hydrolase</fullName>
        <ecNumber evidence="2">3.1.2.4</ecNumber>
    </recommendedName>
</protein>
<name>A0A7W6RBE0_9PROT</name>
<gene>
    <name evidence="5" type="ORF">GGD89_000431</name>
</gene>
<evidence type="ECO:0000256" key="3">
    <source>
        <dbReference type="ARBA" id="ARBA00022801"/>
    </source>
</evidence>
<accession>A0A7W6RBE0</accession>
<proteinExistence type="predicted"/>
<comment type="catalytic activity">
    <reaction evidence="1">
        <text>3-hydroxy-2-methylpropanoyl-CoA + H2O = 3-hydroxy-2-methylpropanoate + CoA + H(+)</text>
        <dbReference type="Rhea" id="RHEA:20888"/>
        <dbReference type="ChEBI" id="CHEBI:11805"/>
        <dbReference type="ChEBI" id="CHEBI:15377"/>
        <dbReference type="ChEBI" id="CHEBI:15378"/>
        <dbReference type="ChEBI" id="CHEBI:57287"/>
        <dbReference type="ChEBI" id="CHEBI:57340"/>
        <dbReference type="EC" id="3.1.2.4"/>
    </reaction>
</comment>
<evidence type="ECO:0000256" key="2">
    <source>
        <dbReference type="ARBA" id="ARBA00011915"/>
    </source>
</evidence>
<dbReference type="InterPro" id="IPR032259">
    <property type="entry name" value="HIBYL-CoA-H"/>
</dbReference>
<dbReference type="GO" id="GO:0016829">
    <property type="term" value="F:lyase activity"/>
    <property type="evidence" value="ECO:0007669"/>
    <property type="project" value="UniProtKB-KW"/>
</dbReference>
<comment type="caution">
    <text evidence="5">The sequence shown here is derived from an EMBL/GenBank/DDBJ whole genome shotgun (WGS) entry which is preliminary data.</text>
</comment>
<sequence length="359" mass="39784">MNDEPEILFEAEDGMGRILLNRPKALNALTLGKIREMDATLRRWADSATVKMVLIEGAGDKAFCAGGDIRALAEAARVDDQETIRSFFSEEYALDRLIRTFPKPYVAVLNGITMGGGVGISLHGSHRVATENTLFAMPETGIGLFPDVGGTYALPRLPGHIGTYLGLTGARLGPADCLYAEVATHHVPTERLPEFEAALRDAARNAVSNEEVVQALTDVMDLYHDHLEDPPLEVHREAIDEAFGRDTVEEILETLDAMDTAWGKETAAVLRTKSPTSLKVSLRQMRAGLRLDFDRAMQLEYRLARRFLRAPDFQEGVRAVIVDKDQAPRWSPATLEAVTEERVRAWFAPLDDEPDLSFR</sequence>
<keyword evidence="6" id="KW-1185">Reference proteome</keyword>
<organism evidence="5 6">
    <name type="scientific">Roseospira visakhapatnamensis</name>
    <dbReference type="NCBI Taxonomy" id="390880"/>
    <lineage>
        <taxon>Bacteria</taxon>
        <taxon>Pseudomonadati</taxon>
        <taxon>Pseudomonadota</taxon>
        <taxon>Alphaproteobacteria</taxon>
        <taxon>Rhodospirillales</taxon>
        <taxon>Rhodospirillaceae</taxon>
        <taxon>Roseospira</taxon>
    </lineage>
</organism>
<dbReference type="GO" id="GO:0006574">
    <property type="term" value="P:L-valine catabolic process"/>
    <property type="evidence" value="ECO:0007669"/>
    <property type="project" value="TreeGrafter"/>
</dbReference>